<dbReference type="InterPro" id="IPR007487">
    <property type="entry name" value="ABC_transpt-TYRBP-like"/>
</dbReference>
<protein>
    <submittedName>
        <fullName evidence="1">ABC transporter substrate binding protein</fullName>
    </submittedName>
</protein>
<dbReference type="SUPFAM" id="SSF53822">
    <property type="entry name" value="Periplasmic binding protein-like I"/>
    <property type="match status" value="1"/>
</dbReference>
<gene>
    <name evidence="1" type="ORF">SPTER_32650</name>
</gene>
<dbReference type="CDD" id="cd06325">
    <property type="entry name" value="PBP1_ABC_unchar_transporter"/>
    <property type="match status" value="1"/>
</dbReference>
<keyword evidence="2" id="KW-1185">Reference proteome</keyword>
<dbReference type="PANTHER" id="PTHR35271:SF1">
    <property type="entry name" value="ABC TRANSPORTER, SUBSTRATE-BINDING LIPOPROTEIN"/>
    <property type="match status" value="1"/>
</dbReference>
<dbReference type="EMBL" id="CP036259">
    <property type="protein sequence ID" value="QDR81848.1"/>
    <property type="molecule type" value="Genomic_DNA"/>
</dbReference>
<dbReference type="Pfam" id="PF04392">
    <property type="entry name" value="ABC_sub_bind"/>
    <property type="match status" value="1"/>
</dbReference>
<reference evidence="1 2" key="1">
    <citation type="submission" date="2019-02" db="EMBL/GenBank/DDBJ databases">
        <title>Closed genome of Sporomusa termitida DSM 4440.</title>
        <authorList>
            <person name="Poehlein A."/>
            <person name="Daniel R."/>
        </authorList>
    </citation>
    <scope>NUCLEOTIDE SEQUENCE [LARGE SCALE GENOMIC DNA]</scope>
    <source>
        <strain evidence="1 2">DSM 4440</strain>
    </source>
</reference>
<evidence type="ECO:0000313" key="2">
    <source>
        <dbReference type="Proteomes" id="UP000320776"/>
    </source>
</evidence>
<proteinExistence type="predicted"/>
<evidence type="ECO:0000313" key="1">
    <source>
        <dbReference type="EMBL" id="QDR81848.1"/>
    </source>
</evidence>
<dbReference type="KEGG" id="sted:SPTER_32650"/>
<sequence length="334" mass="34587">MLKTLHLKKMIALGLGAVLVAGVIAGCGGEKKEAGAEAGKVYRIGVLQLVQHGALDAANQGFVDALAARGYKNGENITIDQQNAQGDQSNLKTISQRFVNNKVDLIYAIATPAAQTVANETKTIPVVGSAITDYEAAKLVKANDKPGGNVTGTTDYLPPKQQIDLALKLIPQAKTVGALYTASEANSQVQVKAMKEYAAEQGLTVVEAAVTNVNDIQQAVQSFVGKVDFIYCPTDNIIASAMANIAKIAVPAKLPVFIGDEAPVKTGGATAGVSVNFYQLGFQSGEMAADILAGKASPAAMPVAAQKEAKVIINKEAAAAIGLTIPDELLEAAE</sequence>
<dbReference type="InterPro" id="IPR028082">
    <property type="entry name" value="Peripla_BP_I"/>
</dbReference>
<name>A0A517DWW1_9FIRM</name>
<dbReference type="PROSITE" id="PS51257">
    <property type="entry name" value="PROKAR_LIPOPROTEIN"/>
    <property type="match status" value="1"/>
</dbReference>
<dbReference type="Gene3D" id="3.40.50.2300">
    <property type="match status" value="2"/>
</dbReference>
<dbReference type="PANTHER" id="PTHR35271">
    <property type="entry name" value="ABC TRANSPORTER, SUBSTRATE-BINDING LIPOPROTEIN-RELATED"/>
    <property type="match status" value="1"/>
</dbReference>
<accession>A0A517DWW1</accession>
<organism evidence="1 2">
    <name type="scientific">Sporomusa termitida</name>
    <dbReference type="NCBI Taxonomy" id="2377"/>
    <lineage>
        <taxon>Bacteria</taxon>
        <taxon>Bacillati</taxon>
        <taxon>Bacillota</taxon>
        <taxon>Negativicutes</taxon>
        <taxon>Selenomonadales</taxon>
        <taxon>Sporomusaceae</taxon>
        <taxon>Sporomusa</taxon>
    </lineage>
</organism>
<dbReference type="OrthoDB" id="9776955at2"/>
<dbReference type="Proteomes" id="UP000320776">
    <property type="component" value="Chromosome"/>
</dbReference>
<dbReference type="AlphaFoldDB" id="A0A517DWW1"/>